<gene>
    <name evidence="3" type="ORF">SAMN05443287_104313</name>
</gene>
<evidence type="ECO:0000313" key="4">
    <source>
        <dbReference type="Proteomes" id="UP000198707"/>
    </source>
</evidence>
<feature type="compositionally biased region" description="Gly residues" evidence="1">
    <location>
        <begin position="186"/>
        <end position="197"/>
    </location>
</feature>
<dbReference type="Proteomes" id="UP000198707">
    <property type="component" value="Unassembled WGS sequence"/>
</dbReference>
<accession>A0A1H6YMG6</accession>
<reference evidence="4" key="1">
    <citation type="submission" date="2016-10" db="EMBL/GenBank/DDBJ databases">
        <authorList>
            <person name="Varghese N."/>
            <person name="Submissions S."/>
        </authorList>
    </citation>
    <scope>NUCLEOTIDE SEQUENCE [LARGE SCALE GENOMIC DNA]</scope>
    <source>
        <strain evidence="4">CGMCC 4.7038</strain>
    </source>
</reference>
<name>A0A1H6YMG6_9ACTN</name>
<dbReference type="STRING" id="1144548.SAMN05443287_104313"/>
<feature type="transmembrane region" description="Helical" evidence="2">
    <location>
        <begin position="27"/>
        <end position="46"/>
    </location>
</feature>
<evidence type="ECO:0008006" key="5">
    <source>
        <dbReference type="Google" id="ProtNLM"/>
    </source>
</evidence>
<dbReference type="OrthoDB" id="3268648at2"/>
<keyword evidence="2" id="KW-0472">Membrane</keyword>
<feature type="region of interest" description="Disordered" evidence="1">
    <location>
        <begin position="160"/>
        <end position="207"/>
    </location>
</feature>
<keyword evidence="2" id="KW-0812">Transmembrane</keyword>
<sequence length="415" mass="42082">MQPKPDDPTEFIPRVCAPPARRRGSRWLAVGVVVALVVGAGIAVTWHRAAAEPGPQEPVAVATATIERRDLSTTRTLPGTIGFGAARPLSGHLAATVTWLPPVGSTIKRGGQLFRADDRPVVLFYGSMPIYRDVAGSNLVGRDVAIVADNLRSLGYSIGRQPSPGQWVTPPAPTAPAATGEPAGQTGAGGPGGGQPGGDAAAEPHRVRSGEGVLTPALIAAIKRWQTDLGAPATGTIPVGHVEVSSGAVRVDSIIGQPGASAQEPLISVTPVRKVITVGAELAEAASIKRGDRVRVGLPDDRTVSARVVSVGRALVAAENGPATGPQLLTVTVSVDEPKTIAGLDAGEVQVHFAGRSAVDVLVAPVEALVALREGGYAVQTPGGLVAVGTGMFADGLVEITGDGLTEGVEVVVPA</sequence>
<keyword evidence="4" id="KW-1185">Reference proteome</keyword>
<evidence type="ECO:0000313" key="3">
    <source>
        <dbReference type="EMBL" id="SEJ42518.1"/>
    </source>
</evidence>
<feature type="compositionally biased region" description="Low complexity" evidence="1">
    <location>
        <begin position="175"/>
        <end position="185"/>
    </location>
</feature>
<protein>
    <recommendedName>
        <fullName evidence="5">Peptidoglycan binding domain-containing protein</fullName>
    </recommendedName>
</protein>
<keyword evidence="2" id="KW-1133">Transmembrane helix</keyword>
<evidence type="ECO:0000256" key="2">
    <source>
        <dbReference type="SAM" id="Phobius"/>
    </source>
</evidence>
<organism evidence="3 4">
    <name type="scientific">Micromonospora phaseoli</name>
    <dbReference type="NCBI Taxonomy" id="1144548"/>
    <lineage>
        <taxon>Bacteria</taxon>
        <taxon>Bacillati</taxon>
        <taxon>Actinomycetota</taxon>
        <taxon>Actinomycetes</taxon>
        <taxon>Micromonosporales</taxon>
        <taxon>Micromonosporaceae</taxon>
        <taxon>Micromonospora</taxon>
    </lineage>
</organism>
<dbReference type="RefSeq" id="WP_092379953.1">
    <property type="nucleotide sequence ID" value="NZ_BOPI01000005.1"/>
</dbReference>
<dbReference type="EMBL" id="FNYV01000004">
    <property type="protein sequence ID" value="SEJ42518.1"/>
    <property type="molecule type" value="Genomic_DNA"/>
</dbReference>
<dbReference type="AlphaFoldDB" id="A0A1H6YMG6"/>
<proteinExistence type="predicted"/>
<evidence type="ECO:0000256" key="1">
    <source>
        <dbReference type="SAM" id="MobiDB-lite"/>
    </source>
</evidence>